<dbReference type="PANTHER" id="PTHR32552:SF81">
    <property type="entry name" value="TONB-DEPENDENT OUTER MEMBRANE RECEPTOR"/>
    <property type="match status" value="1"/>
</dbReference>
<evidence type="ECO:0000313" key="13">
    <source>
        <dbReference type="EMBL" id="SUZ93813.1"/>
    </source>
</evidence>
<keyword evidence="4 10" id="KW-0812">Transmembrane</keyword>
<reference evidence="13" key="1">
    <citation type="submission" date="2018-05" db="EMBL/GenBank/DDBJ databases">
        <authorList>
            <person name="Lanie J.A."/>
            <person name="Ng W.-L."/>
            <person name="Kazmierczak K.M."/>
            <person name="Andrzejewski T.M."/>
            <person name="Davidsen T.M."/>
            <person name="Wayne K.J."/>
            <person name="Tettelin H."/>
            <person name="Glass J.I."/>
            <person name="Rusch D."/>
            <person name="Podicherti R."/>
            <person name="Tsui H.-C.T."/>
            <person name="Winkler M.E."/>
        </authorList>
    </citation>
    <scope>NUCLEOTIDE SEQUENCE</scope>
</reference>
<dbReference type="InterPro" id="IPR039426">
    <property type="entry name" value="TonB-dep_rcpt-like"/>
</dbReference>
<protein>
    <recommendedName>
        <fullName evidence="14">TonB-dependent receptor plug domain-containing protein</fullName>
    </recommendedName>
</protein>
<keyword evidence="5" id="KW-0408">Iron</keyword>
<keyword evidence="8 10" id="KW-0472">Membrane</keyword>
<comment type="subcellular location">
    <subcellularLocation>
        <location evidence="1">Cell outer membrane</location>
        <topology evidence="1">Multi-pass membrane protein</topology>
    </subcellularLocation>
</comment>
<proteinExistence type="predicted"/>
<dbReference type="Pfam" id="PF07715">
    <property type="entry name" value="Plug"/>
    <property type="match status" value="1"/>
</dbReference>
<evidence type="ECO:0000256" key="6">
    <source>
        <dbReference type="ARBA" id="ARBA00023065"/>
    </source>
</evidence>
<dbReference type="InterPro" id="IPR036942">
    <property type="entry name" value="Beta-barrel_TonB_sf"/>
</dbReference>
<evidence type="ECO:0000256" key="3">
    <source>
        <dbReference type="ARBA" id="ARBA00022496"/>
    </source>
</evidence>
<dbReference type="GO" id="GO:0006826">
    <property type="term" value="P:iron ion transport"/>
    <property type="evidence" value="ECO:0007669"/>
    <property type="project" value="UniProtKB-KW"/>
</dbReference>
<gene>
    <name evidence="13" type="ORF">METZ01_LOCUS46667</name>
</gene>
<feature type="domain" description="TonB-dependent receptor plug" evidence="12">
    <location>
        <begin position="55"/>
        <end position="165"/>
    </location>
</feature>
<accession>A0A381RY11</accession>
<feature type="domain" description="TonB-dependent receptor-like beta-barrel" evidence="11">
    <location>
        <begin position="300"/>
        <end position="711"/>
    </location>
</feature>
<evidence type="ECO:0000256" key="9">
    <source>
        <dbReference type="ARBA" id="ARBA00023237"/>
    </source>
</evidence>
<dbReference type="CDD" id="cd01347">
    <property type="entry name" value="ligand_gated_channel"/>
    <property type="match status" value="1"/>
</dbReference>
<dbReference type="Pfam" id="PF00593">
    <property type="entry name" value="TonB_dep_Rec_b-barrel"/>
    <property type="match status" value="1"/>
</dbReference>
<keyword evidence="7" id="KW-0798">TonB box</keyword>
<evidence type="ECO:0000256" key="2">
    <source>
        <dbReference type="ARBA" id="ARBA00022448"/>
    </source>
</evidence>
<dbReference type="SUPFAM" id="SSF56935">
    <property type="entry name" value="Porins"/>
    <property type="match status" value="1"/>
</dbReference>
<keyword evidence="2" id="KW-0813">Transport</keyword>
<evidence type="ECO:0008006" key="14">
    <source>
        <dbReference type="Google" id="ProtNLM"/>
    </source>
</evidence>
<evidence type="ECO:0000259" key="12">
    <source>
        <dbReference type="Pfam" id="PF07715"/>
    </source>
</evidence>
<keyword evidence="9" id="KW-0998">Cell outer membrane</keyword>
<evidence type="ECO:0000259" key="11">
    <source>
        <dbReference type="Pfam" id="PF00593"/>
    </source>
</evidence>
<keyword evidence="3" id="KW-0410">Iron transport</keyword>
<feature type="transmembrane region" description="Helical" evidence="10">
    <location>
        <begin position="7"/>
        <end position="27"/>
    </location>
</feature>
<evidence type="ECO:0000256" key="8">
    <source>
        <dbReference type="ARBA" id="ARBA00023136"/>
    </source>
</evidence>
<evidence type="ECO:0000256" key="7">
    <source>
        <dbReference type="ARBA" id="ARBA00023077"/>
    </source>
</evidence>
<dbReference type="GO" id="GO:0009279">
    <property type="term" value="C:cell outer membrane"/>
    <property type="evidence" value="ECO:0007669"/>
    <property type="project" value="UniProtKB-SubCell"/>
</dbReference>
<evidence type="ECO:0000256" key="5">
    <source>
        <dbReference type="ARBA" id="ARBA00023004"/>
    </source>
</evidence>
<dbReference type="PROSITE" id="PS52016">
    <property type="entry name" value="TONB_DEPENDENT_REC_3"/>
    <property type="match status" value="1"/>
</dbReference>
<dbReference type="EMBL" id="UINC01002179">
    <property type="protein sequence ID" value="SUZ93813.1"/>
    <property type="molecule type" value="Genomic_DNA"/>
</dbReference>
<dbReference type="Gene3D" id="2.40.170.20">
    <property type="entry name" value="TonB-dependent receptor, beta-barrel domain"/>
    <property type="match status" value="1"/>
</dbReference>
<evidence type="ECO:0000256" key="10">
    <source>
        <dbReference type="SAM" id="Phobius"/>
    </source>
</evidence>
<evidence type="ECO:0000256" key="1">
    <source>
        <dbReference type="ARBA" id="ARBA00004571"/>
    </source>
</evidence>
<name>A0A381RY11_9ZZZZ</name>
<sequence>MEVELKNFSRLFFVFTFVISFNFFGSFQEIRAQETQLSSGIEEIVVTARKKEENIQETALSVSALSQRDLDKRFPNDIRDLAGDSPNLIIDDLQQGPGSPTAIFIRGIGVSDVEKNFDPTTGVVLDGVFIGANSGAMLKTFDLEKVEILRGPQGTLFGRNTVAGVINLTRTRPTGEIGGKIRVGYGDYDTSLVDALFNFGNETAAFKITGTHREQKEGFLTNMVNGEDLGREEYYQVTVNGLFSISENLEMELTFTDEQQDQDAHTTLNMGGAGTWWCAAYGQCSPGLGVPQSGNRWAVYNNEPKRRDAFFASKTGILEVRWDISENYRVDYIFGRKTTDEEVDQDWDGTPLTLYHTDRRAEYEQDSHELRVTSDLDGKFNFVTGLYKWDSEYSIPMESRIGFFDLFGAVPRLDPLIVVPIYAYTHQETESMAVFFEVDYDINEQFTLTVGGRYIDEEKNSHACQGGGPFPDCGAIDTFAKKSWTKFTPKVALSYQQSDNVLYYASYSEGYRSGGFNGRWGNQFSAVRPYKPETVTNIEVGVKSTLMDNTLRVNVAVFDMQYDDKQFDVDIPDTLAAIGRATVTDNVAEATFRGIELELEAIINQNFSIDLNVGYLDASYDEFFADLTGAGTASDFTHLEPLRAPELNWTLGLNYEWEAGPGLAYIRASAHFIGEHHVSQLNSPTTFNQDQTIFDLSMNYEVNDTVIAVFAKNITEEDGFMVGYDVFAGAAWSYTMARAPRVWGVNITQSF</sequence>
<keyword evidence="10" id="KW-1133">Transmembrane helix</keyword>
<dbReference type="InterPro" id="IPR000531">
    <property type="entry name" value="Beta-barrel_TonB"/>
</dbReference>
<dbReference type="InterPro" id="IPR012910">
    <property type="entry name" value="Plug_dom"/>
</dbReference>
<evidence type="ECO:0000256" key="4">
    <source>
        <dbReference type="ARBA" id="ARBA00022692"/>
    </source>
</evidence>
<organism evidence="13">
    <name type="scientific">marine metagenome</name>
    <dbReference type="NCBI Taxonomy" id="408172"/>
    <lineage>
        <taxon>unclassified sequences</taxon>
        <taxon>metagenomes</taxon>
        <taxon>ecological metagenomes</taxon>
    </lineage>
</organism>
<dbReference type="PANTHER" id="PTHR32552">
    <property type="entry name" value="FERRICHROME IRON RECEPTOR-RELATED"/>
    <property type="match status" value="1"/>
</dbReference>
<dbReference type="AlphaFoldDB" id="A0A381RY11"/>
<keyword evidence="6" id="KW-0406">Ion transport</keyword>